<feature type="compositionally biased region" description="Acidic residues" evidence="8">
    <location>
        <begin position="16"/>
        <end position="26"/>
    </location>
</feature>
<dbReference type="InterPro" id="IPR022143">
    <property type="entry name" value="DUF3675"/>
</dbReference>
<feature type="region of interest" description="Disordered" evidence="8">
    <location>
        <begin position="1"/>
        <end position="31"/>
    </location>
</feature>
<dbReference type="CDD" id="cd16495">
    <property type="entry name" value="RING_CH-C4HC3_MARCH"/>
    <property type="match status" value="1"/>
</dbReference>
<feature type="region of interest" description="Disordered" evidence="8">
    <location>
        <begin position="573"/>
        <end position="612"/>
    </location>
</feature>
<dbReference type="PROSITE" id="PS51292">
    <property type="entry name" value="ZF_RING_CH"/>
    <property type="match status" value="1"/>
</dbReference>
<reference evidence="12" key="2">
    <citation type="submission" date="2019-10" db="EMBL/GenBank/DDBJ databases">
        <title>A de novo genome assembly of a pear dwarfing rootstock.</title>
        <authorList>
            <person name="Wang F."/>
            <person name="Wang J."/>
            <person name="Li S."/>
            <person name="Zhang Y."/>
            <person name="Fang M."/>
            <person name="Ma L."/>
            <person name="Zhao Y."/>
            <person name="Jiang S."/>
        </authorList>
    </citation>
    <scope>NUCLEOTIDE SEQUENCE [LARGE SCALE GENOMIC DNA]</scope>
</reference>
<evidence type="ECO:0000313" key="11">
    <source>
        <dbReference type="EMBL" id="KAB2624553.1"/>
    </source>
</evidence>
<dbReference type="Gene3D" id="3.30.420.150">
    <property type="entry name" value="Exopolyphosphatase. Domain 2"/>
    <property type="match status" value="1"/>
</dbReference>
<dbReference type="InterPro" id="IPR000407">
    <property type="entry name" value="GDA1_CD39_NTPase"/>
</dbReference>
<dbReference type="Gene3D" id="3.30.420.40">
    <property type="match status" value="1"/>
</dbReference>
<dbReference type="GO" id="GO:0005524">
    <property type="term" value="F:ATP binding"/>
    <property type="evidence" value="ECO:0007669"/>
    <property type="project" value="UniProtKB-KW"/>
</dbReference>
<dbReference type="Pfam" id="PF12428">
    <property type="entry name" value="DUF3675"/>
    <property type="match status" value="1"/>
</dbReference>
<evidence type="ECO:0000256" key="1">
    <source>
        <dbReference type="ARBA" id="ARBA00009283"/>
    </source>
</evidence>
<organism evidence="11 12">
    <name type="scientific">Pyrus ussuriensis x Pyrus communis</name>
    <dbReference type="NCBI Taxonomy" id="2448454"/>
    <lineage>
        <taxon>Eukaryota</taxon>
        <taxon>Viridiplantae</taxon>
        <taxon>Streptophyta</taxon>
        <taxon>Embryophyta</taxon>
        <taxon>Tracheophyta</taxon>
        <taxon>Spermatophyta</taxon>
        <taxon>Magnoliopsida</taxon>
        <taxon>eudicotyledons</taxon>
        <taxon>Gunneridae</taxon>
        <taxon>Pentapetalae</taxon>
        <taxon>rosids</taxon>
        <taxon>fabids</taxon>
        <taxon>Rosales</taxon>
        <taxon>Rosaceae</taxon>
        <taxon>Amygdaloideae</taxon>
        <taxon>Maleae</taxon>
        <taxon>Pyrus</taxon>
    </lineage>
</organism>
<evidence type="ECO:0000259" key="10">
    <source>
        <dbReference type="PROSITE" id="PS51292"/>
    </source>
</evidence>
<keyword evidence="9" id="KW-1133">Transmembrane helix</keyword>
<dbReference type="Gene3D" id="3.30.40.10">
    <property type="entry name" value="Zinc/RING finger domain, C3HC4 (zinc finger)"/>
    <property type="match status" value="1"/>
</dbReference>
<keyword evidence="9" id="KW-0812">Transmembrane</keyword>
<keyword evidence="5" id="KW-0862">Zinc</keyword>
<protein>
    <submittedName>
        <fullName evidence="11">Apyrase 6</fullName>
    </submittedName>
</protein>
<keyword evidence="3" id="KW-0863">Zinc-finger</keyword>
<feature type="transmembrane region" description="Helical" evidence="9">
    <location>
        <begin position="772"/>
        <end position="792"/>
    </location>
</feature>
<dbReference type="InterPro" id="IPR011016">
    <property type="entry name" value="Znf_RING-CH"/>
</dbReference>
<evidence type="ECO:0000256" key="6">
    <source>
        <dbReference type="PIRSR" id="PIRSR600407-1"/>
    </source>
</evidence>
<dbReference type="InterPro" id="IPR013083">
    <property type="entry name" value="Znf_RING/FYVE/PHD"/>
</dbReference>
<evidence type="ECO:0000256" key="8">
    <source>
        <dbReference type="SAM" id="MobiDB-lite"/>
    </source>
</evidence>
<dbReference type="GO" id="GO:0016020">
    <property type="term" value="C:membrane"/>
    <property type="evidence" value="ECO:0007669"/>
    <property type="project" value="TreeGrafter"/>
</dbReference>
<dbReference type="Pfam" id="PF01150">
    <property type="entry name" value="GDA1_CD39"/>
    <property type="match status" value="1"/>
</dbReference>
<dbReference type="SUPFAM" id="SSF57850">
    <property type="entry name" value="RING/U-box"/>
    <property type="match status" value="1"/>
</dbReference>
<evidence type="ECO:0000256" key="9">
    <source>
        <dbReference type="SAM" id="Phobius"/>
    </source>
</evidence>
<dbReference type="FunFam" id="3.30.40.10:FF:000146">
    <property type="entry name" value="RING/FYVE/PHD zinc finger protein"/>
    <property type="match status" value="1"/>
</dbReference>
<feature type="region of interest" description="Disordered" evidence="8">
    <location>
        <begin position="827"/>
        <end position="846"/>
    </location>
</feature>
<dbReference type="EMBL" id="SMOL01000160">
    <property type="protein sequence ID" value="KAB2624553.1"/>
    <property type="molecule type" value="Genomic_DNA"/>
</dbReference>
<sequence length="846" mass="92433">MRRLNTRKGVNSKPADDDDDDDDDSNMDPVKLQIRPITRSNLFSRSPKHNPRSSLLIIASVAIALALTVCYFLVSARNSRNFGTKRYGIVIDGGSTGSRIHVFGYGVDGGNSAVFDFGKDGLASMRVNPGLSAYAEDPESAGGSLRELVEFGKGRVPKEHWAETEIRLMATAGLRLLDLGVQNRILNSCRKVLRSSGFKFRDEWASVITGSDEGLYAWVVANHALGTLGGDPAQTTGIIELGGASAQVTFVSSESVPPEFSRAIKFGNVTYNLYSHSFLHFGQNVAYDSLKEAFVSGDFDSAGKSLQERMSIDPCTPKGYSYKMQSLELPPRSSVGKNRHLSALQARGNFSECRSAAKSMLQKGKEKCAYQHCDIGSTFIPKLRGKFLATENFFYTSKFFGLSPNGFLSNLMMAGQQFCGEDWSKIKKRYPTVDEEALLHYCFSSAYAVALLHDSLGIALDDERIGFANQVGSIPLDWALGAFILQSTSDLDVGHSDWLTAIIDDGSPTLLSVIFIFSILMFTVWSLSKWRKPQLKTIYDLEKGRYIVRFSVQSAMSDHLVLYVDRLLRPMAAQPPSEPAEAGSVPEPAGPEPERDAAGPSSSSSSEEADEEEPLIQTAECRICQDEDSVSNLESPCACCGSLKYAHRKCVQYWCNEKGDITCEICHQPYQPGYTAPPRPPSDETTIEIGGGWTLSGTPLSLDDPRILSIAEAERQFMDTEYDDYSSSSSGAPFFRSAALILMALLILRHALRASVSDSDSGDDSDTSAIFSLFLLRAAGFLLPCYIMAWAISILQRRQQRQEAAAMAAAQVAFVLQSGQHRGLQFAVAPGPSGTPHPETAHQETA</sequence>
<feature type="binding site" evidence="7">
    <location>
        <begin position="243"/>
        <end position="247"/>
    </location>
    <ligand>
        <name>ATP</name>
        <dbReference type="ChEBI" id="CHEBI:30616"/>
    </ligand>
</feature>
<name>A0A5N5HD97_9ROSA</name>
<comment type="caution">
    <text evidence="11">The sequence shown here is derived from an EMBL/GenBank/DDBJ whole genome shotgun (WGS) entry which is preliminary data.</text>
</comment>
<keyword evidence="7" id="KW-0067">ATP-binding</keyword>
<dbReference type="GO" id="GO:0017110">
    <property type="term" value="F:nucleoside diphosphate phosphatase activity"/>
    <property type="evidence" value="ECO:0007669"/>
    <property type="project" value="TreeGrafter"/>
</dbReference>
<keyword evidence="2" id="KW-0479">Metal-binding</keyword>
<feature type="transmembrane region" description="Helical" evidence="9">
    <location>
        <begin position="734"/>
        <end position="752"/>
    </location>
</feature>
<dbReference type="PANTHER" id="PTHR11782">
    <property type="entry name" value="ADENOSINE/GUANOSINE DIPHOSPHATASE"/>
    <property type="match status" value="1"/>
</dbReference>
<feature type="active site" description="Proton acceptor" evidence="6">
    <location>
        <position position="213"/>
    </location>
</feature>
<dbReference type="PANTHER" id="PTHR11782:SF3">
    <property type="entry name" value="APYRASE 6-RELATED"/>
    <property type="match status" value="1"/>
</dbReference>
<evidence type="ECO:0000256" key="5">
    <source>
        <dbReference type="ARBA" id="ARBA00022833"/>
    </source>
</evidence>
<keyword evidence="9" id="KW-0472">Membrane</keyword>
<comment type="similarity">
    <text evidence="1">Belongs to the GDA1/CD39 NTPase family.</text>
</comment>
<evidence type="ECO:0000313" key="12">
    <source>
        <dbReference type="Proteomes" id="UP000327157"/>
    </source>
</evidence>
<gene>
    <name evidence="11" type="ORF">D8674_016213</name>
</gene>
<reference evidence="11 12" key="3">
    <citation type="submission" date="2019-11" db="EMBL/GenBank/DDBJ databases">
        <title>A de novo genome assembly of a pear dwarfing rootstock.</title>
        <authorList>
            <person name="Wang F."/>
            <person name="Wang J."/>
            <person name="Li S."/>
            <person name="Zhang Y."/>
            <person name="Fang M."/>
            <person name="Ma L."/>
            <person name="Zhao Y."/>
            <person name="Jiang S."/>
        </authorList>
    </citation>
    <scope>NUCLEOTIDE SEQUENCE [LARGE SCALE GENOMIC DNA]</scope>
    <source>
        <strain evidence="11">S2</strain>
        <tissue evidence="11">Leaf</tissue>
    </source>
</reference>
<accession>A0A5N5HD97</accession>
<proteinExistence type="inferred from homology"/>
<dbReference type="SMART" id="SM00744">
    <property type="entry name" value="RINGv"/>
    <property type="match status" value="1"/>
</dbReference>
<feature type="domain" description="RING-CH-type" evidence="10">
    <location>
        <begin position="613"/>
        <end position="673"/>
    </location>
</feature>
<dbReference type="Proteomes" id="UP000327157">
    <property type="component" value="Chromosome 16"/>
</dbReference>
<dbReference type="OrthoDB" id="6372431at2759"/>
<keyword evidence="7" id="KW-0547">Nucleotide-binding</keyword>
<feature type="transmembrane region" description="Helical" evidence="9">
    <location>
        <begin position="55"/>
        <end position="74"/>
    </location>
</feature>
<evidence type="ECO:0000256" key="7">
    <source>
        <dbReference type="PIRSR" id="PIRSR600407-2"/>
    </source>
</evidence>
<evidence type="ECO:0000256" key="4">
    <source>
        <dbReference type="ARBA" id="ARBA00022801"/>
    </source>
</evidence>
<evidence type="ECO:0000256" key="2">
    <source>
        <dbReference type="ARBA" id="ARBA00022723"/>
    </source>
</evidence>
<dbReference type="AlphaFoldDB" id="A0A5N5HD97"/>
<feature type="transmembrane region" description="Helical" evidence="9">
    <location>
        <begin position="509"/>
        <end position="527"/>
    </location>
</feature>
<dbReference type="GO" id="GO:0008270">
    <property type="term" value="F:zinc ion binding"/>
    <property type="evidence" value="ECO:0007669"/>
    <property type="project" value="UniProtKB-KW"/>
</dbReference>
<dbReference type="Pfam" id="PF12906">
    <property type="entry name" value="RINGv"/>
    <property type="match status" value="1"/>
</dbReference>
<reference evidence="11 12" key="1">
    <citation type="submission" date="2019-09" db="EMBL/GenBank/DDBJ databases">
        <authorList>
            <person name="Ou C."/>
        </authorList>
    </citation>
    <scope>NUCLEOTIDE SEQUENCE [LARGE SCALE GENOMIC DNA]</scope>
    <source>
        <strain evidence="11">S2</strain>
        <tissue evidence="11">Leaf</tissue>
    </source>
</reference>
<dbReference type="CDD" id="cd24042">
    <property type="entry name" value="ASKHA_NBD_AtAPY3-like"/>
    <property type="match status" value="1"/>
</dbReference>
<dbReference type="GO" id="GO:0009134">
    <property type="term" value="P:nucleoside diphosphate catabolic process"/>
    <property type="evidence" value="ECO:0007669"/>
    <property type="project" value="TreeGrafter"/>
</dbReference>
<keyword evidence="4" id="KW-0378">Hydrolase</keyword>
<evidence type="ECO:0000256" key="3">
    <source>
        <dbReference type="ARBA" id="ARBA00022771"/>
    </source>
</evidence>
<keyword evidence="12" id="KW-1185">Reference proteome</keyword>